<sequence>MPEPAAHKGQEAMSIRQGAILKQGDTAETGQSVPMFELPLELWAEAEQALLAEQAADPSTALDEAALREKAQELLAEKSLQEQQLAEKWLQGALHQRDAVIEARGQSQPAPPLFERALAGSEARPAHHAVSAMLNSFSAIAPMTPAVTAAQIEAALSAQGERVVPTTMLQAGTGETQLLGATGQQQGQTAAIEQTLKLQAPEAKWGEQMLHALRKTVDMQLQNRVQNATIRLDPPELGRLDISLSHDAGRLSIQINAAHADVARLLHQTSERLRNELMGENFVHVDVNVFSDNQQGRQEQAQAGQRMALDEAITVNGTADSDETTTQARTQNRQDVLVTV</sequence>
<dbReference type="InterPro" id="IPR021136">
    <property type="entry name" value="Flagellar_hook_control-like_C"/>
</dbReference>
<proteinExistence type="predicted"/>
<comment type="caution">
    <text evidence="3">The sequence shown here is derived from an EMBL/GenBank/DDBJ whole genome shotgun (WGS) entry which is preliminary data.</text>
</comment>
<dbReference type="PANTHER" id="PTHR37533">
    <property type="entry name" value="FLAGELLAR HOOK-LENGTH CONTROL PROTEIN"/>
    <property type="match status" value="1"/>
</dbReference>
<evidence type="ECO:0000259" key="2">
    <source>
        <dbReference type="Pfam" id="PF02120"/>
    </source>
</evidence>
<dbReference type="EMBL" id="NFZW01000004">
    <property type="protein sequence ID" value="RFA38290.1"/>
    <property type="molecule type" value="Genomic_DNA"/>
</dbReference>
<protein>
    <recommendedName>
        <fullName evidence="2">Flagellar hook-length control protein-like C-terminal domain-containing protein</fullName>
    </recommendedName>
</protein>
<reference evidence="4" key="1">
    <citation type="submission" date="2017-05" db="EMBL/GenBank/DDBJ databases">
        <authorList>
            <person name="Sharma S."/>
            <person name="Sidhu C."/>
            <person name="Pinnaka A.K."/>
        </authorList>
    </citation>
    <scope>NUCLEOTIDE SEQUENCE [LARGE SCALE GENOMIC DNA]</scope>
    <source>
        <strain evidence="4">AK93</strain>
    </source>
</reference>
<feature type="region of interest" description="Disordered" evidence="1">
    <location>
        <begin position="316"/>
        <end position="340"/>
    </location>
</feature>
<feature type="compositionally biased region" description="Polar residues" evidence="1">
    <location>
        <begin position="316"/>
        <end position="334"/>
    </location>
</feature>
<dbReference type="AlphaFoldDB" id="A0A3E0WZ32"/>
<dbReference type="CDD" id="cd17470">
    <property type="entry name" value="T3SS_Flik_C"/>
    <property type="match status" value="1"/>
</dbReference>
<dbReference type="PANTHER" id="PTHR37533:SF2">
    <property type="entry name" value="FLAGELLAR HOOK-LENGTH CONTROL PROTEIN"/>
    <property type="match status" value="1"/>
</dbReference>
<organism evidence="3 4">
    <name type="scientific">Alkalilimnicola ehrlichii</name>
    <dbReference type="NCBI Taxonomy" id="351052"/>
    <lineage>
        <taxon>Bacteria</taxon>
        <taxon>Pseudomonadati</taxon>
        <taxon>Pseudomonadota</taxon>
        <taxon>Gammaproteobacteria</taxon>
        <taxon>Chromatiales</taxon>
        <taxon>Ectothiorhodospiraceae</taxon>
        <taxon>Alkalilimnicola</taxon>
    </lineage>
</organism>
<dbReference type="Gene3D" id="3.30.750.140">
    <property type="match status" value="1"/>
</dbReference>
<keyword evidence="4" id="KW-1185">Reference proteome</keyword>
<name>A0A3E0WZ32_9GAMM</name>
<evidence type="ECO:0000313" key="4">
    <source>
        <dbReference type="Proteomes" id="UP000256763"/>
    </source>
</evidence>
<dbReference type="InterPro" id="IPR038610">
    <property type="entry name" value="FliK-like_C_sf"/>
</dbReference>
<evidence type="ECO:0000256" key="1">
    <source>
        <dbReference type="SAM" id="MobiDB-lite"/>
    </source>
</evidence>
<dbReference type="Pfam" id="PF02120">
    <property type="entry name" value="Flg_hook"/>
    <property type="match status" value="1"/>
</dbReference>
<dbReference type="Proteomes" id="UP000256763">
    <property type="component" value="Unassembled WGS sequence"/>
</dbReference>
<evidence type="ECO:0000313" key="3">
    <source>
        <dbReference type="EMBL" id="RFA38290.1"/>
    </source>
</evidence>
<dbReference type="InterPro" id="IPR052563">
    <property type="entry name" value="FliK"/>
</dbReference>
<gene>
    <name evidence="3" type="ORF">CAL65_05535</name>
</gene>
<feature type="domain" description="Flagellar hook-length control protein-like C-terminal" evidence="2">
    <location>
        <begin position="216"/>
        <end position="297"/>
    </location>
</feature>
<accession>A0A3E0WZ32</accession>